<keyword evidence="5 6" id="KW-0482">Metalloprotease</keyword>
<protein>
    <submittedName>
        <fullName evidence="8">Peptidase M48-like protein</fullName>
    </submittedName>
</protein>
<evidence type="ECO:0000256" key="3">
    <source>
        <dbReference type="ARBA" id="ARBA00022801"/>
    </source>
</evidence>
<dbReference type="GO" id="GO:0046872">
    <property type="term" value="F:metal ion binding"/>
    <property type="evidence" value="ECO:0007669"/>
    <property type="project" value="UniProtKB-KW"/>
</dbReference>
<dbReference type="Proteomes" id="UP000294558">
    <property type="component" value="Unassembled WGS sequence"/>
</dbReference>
<name>A0A4V3EIS6_9ACTN</name>
<keyword evidence="2" id="KW-0479">Metal-binding</keyword>
<evidence type="ECO:0000256" key="4">
    <source>
        <dbReference type="ARBA" id="ARBA00022833"/>
    </source>
</evidence>
<proteinExistence type="inferred from homology"/>
<organism evidence="8 9">
    <name type="scientific">Ilumatobacter fluminis</name>
    <dbReference type="NCBI Taxonomy" id="467091"/>
    <lineage>
        <taxon>Bacteria</taxon>
        <taxon>Bacillati</taxon>
        <taxon>Actinomycetota</taxon>
        <taxon>Acidimicrobiia</taxon>
        <taxon>Acidimicrobiales</taxon>
        <taxon>Ilumatobacteraceae</taxon>
        <taxon>Ilumatobacter</taxon>
    </lineage>
</organism>
<comment type="cofactor">
    <cofactor evidence="6">
        <name>Zn(2+)</name>
        <dbReference type="ChEBI" id="CHEBI:29105"/>
    </cofactor>
    <text evidence="6">Binds 1 zinc ion per subunit.</text>
</comment>
<dbReference type="InterPro" id="IPR001915">
    <property type="entry name" value="Peptidase_M48"/>
</dbReference>
<keyword evidence="9" id="KW-1185">Reference proteome</keyword>
<dbReference type="Pfam" id="PF01435">
    <property type="entry name" value="Peptidase_M48"/>
    <property type="match status" value="1"/>
</dbReference>
<dbReference type="AlphaFoldDB" id="A0A4V3EIS6"/>
<feature type="domain" description="Peptidase M48" evidence="7">
    <location>
        <begin position="80"/>
        <end position="239"/>
    </location>
</feature>
<comment type="caution">
    <text evidence="8">The sequence shown here is derived from an EMBL/GenBank/DDBJ whole genome shotgun (WGS) entry which is preliminary data.</text>
</comment>
<comment type="similarity">
    <text evidence="6">Belongs to the peptidase M48 family.</text>
</comment>
<dbReference type="Gene3D" id="3.30.2010.10">
    <property type="entry name" value="Metalloproteases ('zincins'), catalytic domain"/>
    <property type="match status" value="1"/>
</dbReference>
<evidence type="ECO:0000313" key="9">
    <source>
        <dbReference type="Proteomes" id="UP000294558"/>
    </source>
</evidence>
<dbReference type="GO" id="GO:0004222">
    <property type="term" value="F:metalloendopeptidase activity"/>
    <property type="evidence" value="ECO:0007669"/>
    <property type="project" value="InterPro"/>
</dbReference>
<dbReference type="EMBL" id="SOAU01000001">
    <property type="protein sequence ID" value="TDT14578.1"/>
    <property type="molecule type" value="Genomic_DNA"/>
</dbReference>
<evidence type="ECO:0000256" key="5">
    <source>
        <dbReference type="ARBA" id="ARBA00023049"/>
    </source>
</evidence>
<gene>
    <name evidence="8" type="ORF">BDK89_0133</name>
</gene>
<dbReference type="OrthoDB" id="271491at2"/>
<accession>A0A4V3EIS6</accession>
<evidence type="ECO:0000313" key="8">
    <source>
        <dbReference type="EMBL" id="TDT14578.1"/>
    </source>
</evidence>
<evidence type="ECO:0000256" key="2">
    <source>
        <dbReference type="ARBA" id="ARBA00022723"/>
    </source>
</evidence>
<reference evidence="8 9" key="1">
    <citation type="submission" date="2019-03" db="EMBL/GenBank/DDBJ databases">
        <title>Sequencing the genomes of 1000 actinobacteria strains.</title>
        <authorList>
            <person name="Klenk H.-P."/>
        </authorList>
    </citation>
    <scope>NUCLEOTIDE SEQUENCE [LARGE SCALE GENOMIC DNA]</scope>
    <source>
        <strain evidence="8 9">DSM 18936</strain>
    </source>
</reference>
<keyword evidence="4 6" id="KW-0862">Zinc</keyword>
<dbReference type="GO" id="GO:0006508">
    <property type="term" value="P:proteolysis"/>
    <property type="evidence" value="ECO:0007669"/>
    <property type="project" value="UniProtKB-KW"/>
</dbReference>
<evidence type="ECO:0000259" key="7">
    <source>
        <dbReference type="Pfam" id="PF01435"/>
    </source>
</evidence>
<evidence type="ECO:0000256" key="6">
    <source>
        <dbReference type="RuleBase" id="RU003983"/>
    </source>
</evidence>
<dbReference type="RefSeq" id="WP_133867114.1">
    <property type="nucleotide sequence ID" value="NZ_SOAU01000001.1"/>
</dbReference>
<keyword evidence="1 6" id="KW-0645">Protease</keyword>
<evidence type="ECO:0000256" key="1">
    <source>
        <dbReference type="ARBA" id="ARBA00022670"/>
    </source>
</evidence>
<keyword evidence="3 6" id="KW-0378">Hydrolase</keyword>
<sequence>MEERLAAPAYHRELRAHLESTEPELWRWFSESAHPTQEQIDQAELSLLKTCYRLDGDVHSALAGIAQVVAGKLGLDREIVLYQELNSDVRNARVLRLGDRIHIVFAGDLLDLLSVAEQEAVLAHELAHAHLHERDDRAFWVLDHMVHRMDEEANAADAIGETARRLRLHTEVYADAISLEILGDQRAVVSAMVKVSTGLRNVDPDAYLRQARQIVESEQVASAGWTHPELHVRIACLAARSTEAEDEIVRQLIDGPDDLDHLDLLAQLRLQQLTRRVLASGARVSAETAQYLRNVPELDVSTANLDTIERLADDELTAATPSVRHLSGALLVDLALSGDDLEGVRQFEEEAKRLGVAEEFTKILTKATARS</sequence>